<dbReference type="RefSeq" id="WP_016892998.1">
    <property type="nucleotide sequence ID" value="NZ_CSWP01000003.1"/>
</dbReference>
<dbReference type="Gene3D" id="3.30.1460.30">
    <property type="entry name" value="YgaC/TfoX-N like chaperone"/>
    <property type="match status" value="1"/>
</dbReference>
<dbReference type="Pfam" id="PF04993">
    <property type="entry name" value="TfoX_N"/>
    <property type="match status" value="1"/>
</dbReference>
<proteinExistence type="predicted"/>
<evidence type="ECO:0000259" key="1">
    <source>
        <dbReference type="Pfam" id="PF04993"/>
    </source>
</evidence>
<feature type="domain" description="TfoX N-terminal" evidence="1">
    <location>
        <begin position="15"/>
        <end position="102"/>
    </location>
</feature>
<organism evidence="2 3">
    <name type="scientific">Mycobacteroides abscessus</name>
    <dbReference type="NCBI Taxonomy" id="36809"/>
    <lineage>
        <taxon>Bacteria</taxon>
        <taxon>Bacillati</taxon>
        <taxon>Actinomycetota</taxon>
        <taxon>Actinomycetes</taxon>
        <taxon>Mycobacteriales</taxon>
        <taxon>Mycobacteriaceae</taxon>
        <taxon>Mycobacteroides</taxon>
    </lineage>
</organism>
<accession>A0A0U0ZL03</accession>
<name>A0A0U0ZL03_9MYCO</name>
<dbReference type="AlphaFoldDB" id="A0A0U0ZL03"/>
<dbReference type="SUPFAM" id="SSF159894">
    <property type="entry name" value="YgaC/TfoX-N like"/>
    <property type="match status" value="1"/>
</dbReference>
<dbReference type="Proteomes" id="UP000045782">
    <property type="component" value="Unassembled WGS sequence"/>
</dbReference>
<dbReference type="InterPro" id="IPR007076">
    <property type="entry name" value="TfoX_N"/>
</dbReference>
<dbReference type="EMBL" id="CSWP01000003">
    <property type="protein sequence ID" value="CPV48823.1"/>
    <property type="molecule type" value="Genomic_DNA"/>
</dbReference>
<protein>
    <submittedName>
        <fullName evidence="2">TfoX N-terminal domain-containing protein</fullName>
    </submittedName>
</protein>
<reference evidence="2 3" key="1">
    <citation type="submission" date="2015-03" db="EMBL/GenBank/DDBJ databases">
        <authorList>
            <person name="Murphy D."/>
        </authorList>
    </citation>
    <scope>NUCLEOTIDE SEQUENCE [LARGE SCALE GENOMIC DNA]</scope>
    <source>
        <strain evidence="2 3">PAP088</strain>
    </source>
</reference>
<evidence type="ECO:0000313" key="2">
    <source>
        <dbReference type="EMBL" id="CPV48823.1"/>
    </source>
</evidence>
<sequence length="110" mass="12184">MAYDEDLVERIREVIATTKGVTEKRMFGGLAFLVHGHMTVAAKREGGLLARCDPHDTEALVAKPHVGRMVMGGREMDGWLSIDAEGVRTRRQLEPWVKRALAYAGSLPPK</sequence>
<evidence type="ECO:0000313" key="3">
    <source>
        <dbReference type="Proteomes" id="UP000045782"/>
    </source>
</evidence>
<gene>
    <name evidence="2" type="ORF">ERS075579_02043</name>
</gene>